<dbReference type="SMART" id="SM00342">
    <property type="entry name" value="HTH_ARAC"/>
    <property type="match status" value="1"/>
</dbReference>
<dbReference type="PROSITE" id="PS01124">
    <property type="entry name" value="HTH_ARAC_FAMILY_2"/>
    <property type="match status" value="1"/>
</dbReference>
<dbReference type="InterPro" id="IPR037923">
    <property type="entry name" value="HTH-like"/>
</dbReference>
<sequence length="288" mass="31703">MVEIRQPVLGVDYAPARAGVGAMPIELRRFPETDVLRGPVRCRPVRPDFHVVGVVTGGTGLHAIDFREETLIAGTVFWLRPGQVHHALDTSRLRGMLLLFTPEVLAPGTRVAAFADDALRPSQWSLDPRDALAPTALRHVELLLAVGSSAHDLADALRLALAPLVAAAPGTAADTVTTSAVFERFAAAVEKHYPRHHHIRDYEQTVHASTRTIDRSVRRARGISAKRFLDERITLEARRRLATTDITLATLATDLGFTEATNFAKFYRRMTGTPPNSARRTGQHSEHR</sequence>
<dbReference type="InterPro" id="IPR009057">
    <property type="entry name" value="Homeodomain-like_sf"/>
</dbReference>
<evidence type="ECO:0000259" key="5">
    <source>
        <dbReference type="PROSITE" id="PS01124"/>
    </source>
</evidence>
<dbReference type="AlphaFoldDB" id="A0A6G9YWW4"/>
<evidence type="ECO:0000256" key="1">
    <source>
        <dbReference type="ARBA" id="ARBA00023015"/>
    </source>
</evidence>
<dbReference type="SUPFAM" id="SSF46689">
    <property type="entry name" value="Homeodomain-like"/>
    <property type="match status" value="1"/>
</dbReference>
<evidence type="ECO:0000313" key="6">
    <source>
        <dbReference type="EMBL" id="QIS17617.1"/>
    </source>
</evidence>
<keyword evidence="1" id="KW-0805">Transcription regulation</keyword>
<gene>
    <name evidence="6" type="ORF">F6W96_04155</name>
</gene>
<evidence type="ECO:0000256" key="4">
    <source>
        <dbReference type="SAM" id="MobiDB-lite"/>
    </source>
</evidence>
<dbReference type="PANTHER" id="PTHR43280:SF32">
    <property type="entry name" value="TRANSCRIPTIONAL REGULATORY PROTEIN"/>
    <property type="match status" value="1"/>
</dbReference>
<dbReference type="Pfam" id="PF12833">
    <property type="entry name" value="HTH_18"/>
    <property type="match status" value="1"/>
</dbReference>
<dbReference type="RefSeq" id="WP_167485006.1">
    <property type="nucleotide sequence ID" value="NZ_CP046173.1"/>
</dbReference>
<proteinExistence type="predicted"/>
<dbReference type="Pfam" id="PF02311">
    <property type="entry name" value="AraC_binding"/>
    <property type="match status" value="1"/>
</dbReference>
<dbReference type="Gene3D" id="1.10.10.60">
    <property type="entry name" value="Homeodomain-like"/>
    <property type="match status" value="1"/>
</dbReference>
<dbReference type="GO" id="GO:0043565">
    <property type="term" value="F:sequence-specific DNA binding"/>
    <property type="evidence" value="ECO:0007669"/>
    <property type="project" value="InterPro"/>
</dbReference>
<dbReference type="Proteomes" id="UP000500953">
    <property type="component" value="Chromosome"/>
</dbReference>
<protein>
    <submittedName>
        <fullName evidence="6">Helix-turn-helix domain-containing protein</fullName>
    </submittedName>
</protein>
<keyword evidence="3" id="KW-0804">Transcription</keyword>
<dbReference type="SUPFAM" id="SSF51215">
    <property type="entry name" value="Regulatory protein AraC"/>
    <property type="match status" value="1"/>
</dbReference>
<feature type="domain" description="HTH araC/xylS-type" evidence="5">
    <location>
        <begin position="183"/>
        <end position="281"/>
    </location>
</feature>
<keyword evidence="2" id="KW-0238">DNA-binding</keyword>
<dbReference type="InterPro" id="IPR003313">
    <property type="entry name" value="AraC-bd"/>
</dbReference>
<evidence type="ECO:0000313" key="7">
    <source>
        <dbReference type="Proteomes" id="UP000500953"/>
    </source>
</evidence>
<name>A0A6G9YWW4_9NOCA</name>
<reference evidence="6 7" key="1">
    <citation type="journal article" date="2019" name="ACS Chem. Biol.">
        <title>Identification and Mobilization of a Cryptic Antibiotic Biosynthesis Gene Locus from a Human-Pathogenic Nocardia Isolate.</title>
        <authorList>
            <person name="Herisse M."/>
            <person name="Ishida K."/>
            <person name="Porter J.L."/>
            <person name="Howden B."/>
            <person name="Hertweck C."/>
            <person name="Stinear T.P."/>
            <person name="Pidot S.J."/>
        </authorList>
    </citation>
    <scope>NUCLEOTIDE SEQUENCE [LARGE SCALE GENOMIC DNA]</scope>
    <source>
        <strain evidence="6 7">AUSMDU00012715</strain>
    </source>
</reference>
<organism evidence="6 7">
    <name type="scientific">Nocardia terpenica</name>
    <dbReference type="NCBI Taxonomy" id="455432"/>
    <lineage>
        <taxon>Bacteria</taxon>
        <taxon>Bacillati</taxon>
        <taxon>Actinomycetota</taxon>
        <taxon>Actinomycetes</taxon>
        <taxon>Mycobacteriales</taxon>
        <taxon>Nocardiaceae</taxon>
        <taxon>Nocardia</taxon>
    </lineage>
</organism>
<dbReference type="InterPro" id="IPR018060">
    <property type="entry name" value="HTH_AraC"/>
</dbReference>
<dbReference type="GO" id="GO:0003700">
    <property type="term" value="F:DNA-binding transcription factor activity"/>
    <property type="evidence" value="ECO:0007669"/>
    <property type="project" value="InterPro"/>
</dbReference>
<dbReference type="EMBL" id="CP046173">
    <property type="protein sequence ID" value="QIS17617.1"/>
    <property type="molecule type" value="Genomic_DNA"/>
</dbReference>
<accession>A0A6G9YWW4</accession>
<evidence type="ECO:0000256" key="2">
    <source>
        <dbReference type="ARBA" id="ARBA00023125"/>
    </source>
</evidence>
<dbReference type="PANTHER" id="PTHR43280">
    <property type="entry name" value="ARAC-FAMILY TRANSCRIPTIONAL REGULATOR"/>
    <property type="match status" value="1"/>
</dbReference>
<evidence type="ECO:0000256" key="3">
    <source>
        <dbReference type="ARBA" id="ARBA00023163"/>
    </source>
</evidence>
<feature type="region of interest" description="Disordered" evidence="4">
    <location>
        <begin position="269"/>
        <end position="288"/>
    </location>
</feature>